<evidence type="ECO:0000313" key="2">
    <source>
        <dbReference type="Proteomes" id="UP000521676"/>
    </source>
</evidence>
<evidence type="ECO:0000313" key="1">
    <source>
        <dbReference type="EMBL" id="NWJ49184.1"/>
    </source>
</evidence>
<accession>A0A8T7MAW0</accession>
<comment type="caution">
    <text evidence="1">The sequence shown here is derived from an EMBL/GenBank/DDBJ whole genome shotgun (WGS) entry which is preliminary data.</text>
</comment>
<proteinExistence type="predicted"/>
<feature type="non-terminal residue" evidence="1">
    <location>
        <position position="1"/>
    </location>
</feature>
<dbReference type="Proteomes" id="UP000521676">
    <property type="component" value="Unassembled WGS sequence"/>
</dbReference>
<protein>
    <submittedName>
        <fullName evidence="1">Uncharacterized protein</fullName>
    </submittedName>
</protein>
<gene>
    <name evidence="1" type="ORF">HXX08_25280</name>
</gene>
<name>A0A8T7MAW0_9CHLR</name>
<dbReference type="AlphaFoldDB" id="A0A8T7MAW0"/>
<sequence>TETGHNLGFGFLKYWQDNGGLERFGYPISEYRRELDPETGKPFMMQWFERARFEYHPENQKPYDILLGLLGKQIKGSNSIAVETPTPNPSAVPPTVTPLPTFIVGPLRPQEIISAGSGIFARGVSSDGMATYTQVQLDTYYFKIQRIRVEENPNGCGVAMFNADKVWFSSSSGTSLTINDKEVGTLQRPVGKHGYVYDSTIHIGDKLCQVNADKRGFQIIFGPDIWYHYDSYCYRGNC</sequence>
<dbReference type="EMBL" id="JACATZ010000019">
    <property type="protein sequence ID" value="NWJ49184.1"/>
    <property type="molecule type" value="Genomic_DNA"/>
</dbReference>
<organism evidence="1 2">
    <name type="scientific">Candidatus Chlorohelix allophototropha</name>
    <dbReference type="NCBI Taxonomy" id="3003348"/>
    <lineage>
        <taxon>Bacteria</taxon>
        <taxon>Bacillati</taxon>
        <taxon>Chloroflexota</taxon>
        <taxon>Chloroflexia</taxon>
        <taxon>Candidatus Chloroheliales</taxon>
        <taxon>Candidatus Chloroheliaceae</taxon>
        <taxon>Candidatus Chlorohelix</taxon>
    </lineage>
</organism>
<reference evidence="1 2" key="1">
    <citation type="submission" date="2020-06" db="EMBL/GenBank/DDBJ databases">
        <title>Anoxygenic phototrophic Chloroflexota member uses a Type I reaction center.</title>
        <authorList>
            <person name="Tsuji J.M."/>
            <person name="Shaw N.A."/>
            <person name="Nagashima S."/>
            <person name="Venkiteswaran J."/>
            <person name="Schiff S.L."/>
            <person name="Hanada S."/>
            <person name="Tank M."/>
            <person name="Neufeld J.D."/>
        </authorList>
    </citation>
    <scope>NUCLEOTIDE SEQUENCE [LARGE SCALE GENOMIC DNA]</scope>
    <source>
        <strain evidence="1">L227-S17</strain>
    </source>
</reference>